<dbReference type="PANTHER" id="PTHR30193">
    <property type="entry name" value="ABC TRANSPORTER PERMEASE PROTEIN"/>
    <property type="match status" value="1"/>
</dbReference>
<dbReference type="EMBL" id="DWVZ01000053">
    <property type="protein sequence ID" value="HJC62848.1"/>
    <property type="molecule type" value="Genomic_DNA"/>
</dbReference>
<evidence type="ECO:0000256" key="1">
    <source>
        <dbReference type="ARBA" id="ARBA00004651"/>
    </source>
</evidence>
<feature type="domain" description="ABC transmembrane type-1" evidence="8">
    <location>
        <begin position="71"/>
        <end position="287"/>
    </location>
</feature>
<reference evidence="9" key="2">
    <citation type="submission" date="2021-04" db="EMBL/GenBank/DDBJ databases">
        <authorList>
            <person name="Gilroy R."/>
        </authorList>
    </citation>
    <scope>NUCLEOTIDE SEQUENCE</scope>
    <source>
        <strain evidence="9">ChiBcec2-3848</strain>
    </source>
</reference>
<keyword evidence="5 7" id="KW-1133">Transmembrane helix</keyword>
<dbReference type="GO" id="GO:0005886">
    <property type="term" value="C:plasma membrane"/>
    <property type="evidence" value="ECO:0007669"/>
    <property type="project" value="UniProtKB-SubCell"/>
</dbReference>
<evidence type="ECO:0000256" key="5">
    <source>
        <dbReference type="ARBA" id="ARBA00022989"/>
    </source>
</evidence>
<comment type="similarity">
    <text evidence="7">Belongs to the binding-protein-dependent transport system permease family.</text>
</comment>
<organism evidence="9 10">
    <name type="scientific">Candidatus Blautia merdavium</name>
    <dbReference type="NCBI Taxonomy" id="2838494"/>
    <lineage>
        <taxon>Bacteria</taxon>
        <taxon>Bacillati</taxon>
        <taxon>Bacillota</taxon>
        <taxon>Clostridia</taxon>
        <taxon>Lachnospirales</taxon>
        <taxon>Lachnospiraceae</taxon>
        <taxon>Blautia</taxon>
    </lineage>
</organism>
<evidence type="ECO:0000313" key="9">
    <source>
        <dbReference type="EMBL" id="HJC62848.1"/>
    </source>
</evidence>
<gene>
    <name evidence="9" type="ORF">H9753_04400</name>
</gene>
<evidence type="ECO:0000256" key="3">
    <source>
        <dbReference type="ARBA" id="ARBA00022475"/>
    </source>
</evidence>
<dbReference type="Proteomes" id="UP000823886">
    <property type="component" value="Unassembled WGS sequence"/>
</dbReference>
<accession>A0A9D2TBQ3</accession>
<dbReference type="GO" id="GO:0055085">
    <property type="term" value="P:transmembrane transport"/>
    <property type="evidence" value="ECO:0007669"/>
    <property type="project" value="InterPro"/>
</dbReference>
<dbReference type="SUPFAM" id="SSF161098">
    <property type="entry name" value="MetI-like"/>
    <property type="match status" value="1"/>
</dbReference>
<feature type="transmembrane region" description="Helical" evidence="7">
    <location>
        <begin position="109"/>
        <end position="130"/>
    </location>
</feature>
<dbReference type="InterPro" id="IPR035906">
    <property type="entry name" value="MetI-like_sf"/>
</dbReference>
<feature type="transmembrane region" description="Helical" evidence="7">
    <location>
        <begin position="160"/>
        <end position="185"/>
    </location>
</feature>
<feature type="transmembrane region" description="Helical" evidence="7">
    <location>
        <begin position="206"/>
        <end position="228"/>
    </location>
</feature>
<comment type="subcellular location">
    <subcellularLocation>
        <location evidence="1 7">Cell membrane</location>
        <topology evidence="1 7">Multi-pass membrane protein</topology>
    </subcellularLocation>
</comment>
<dbReference type="InterPro" id="IPR051393">
    <property type="entry name" value="ABC_transporter_permease"/>
</dbReference>
<dbReference type="InterPro" id="IPR000515">
    <property type="entry name" value="MetI-like"/>
</dbReference>
<proteinExistence type="inferred from homology"/>
<name>A0A9D2TBQ3_9FIRM</name>
<dbReference type="CDD" id="cd06261">
    <property type="entry name" value="TM_PBP2"/>
    <property type="match status" value="1"/>
</dbReference>
<evidence type="ECO:0000313" key="10">
    <source>
        <dbReference type="Proteomes" id="UP000823886"/>
    </source>
</evidence>
<sequence>MDRKRKIKNWMGCFAFVAPALFFYCLFLVGPIFSTVKISLNEWNGASPYMKWVGLDNYIRVFRDPIFYKALGNNIIWILFTIFIPVLLGLIFAVILTNKWVKGKFLYRLTYFMPNVVSLVAVGIVWGWIYNPEFGVMGKMFRALGLDSLASIDYLGDEKLVIWFLLIAGSWTCYGFNMVVFLAGLQGIDSSYLEVARLEGANPVQKFFYVIVPLIKGTIVLLVSNSLIGSFKVFDLIYVMTKGGPYHSSEVISTYMYNSAFNMNDYGYGSALAVVLAVIIAVCSGIFMKLTDRDNT</sequence>
<dbReference type="Pfam" id="PF00528">
    <property type="entry name" value="BPD_transp_1"/>
    <property type="match status" value="1"/>
</dbReference>
<dbReference type="PROSITE" id="PS50928">
    <property type="entry name" value="ABC_TM1"/>
    <property type="match status" value="1"/>
</dbReference>
<feature type="transmembrane region" description="Helical" evidence="7">
    <location>
        <begin position="12"/>
        <end position="33"/>
    </location>
</feature>
<dbReference type="AlphaFoldDB" id="A0A9D2TBQ3"/>
<keyword evidence="3" id="KW-1003">Cell membrane</keyword>
<dbReference type="PANTHER" id="PTHR30193:SF37">
    <property type="entry name" value="INNER MEMBRANE ABC TRANSPORTER PERMEASE PROTEIN YCJO"/>
    <property type="match status" value="1"/>
</dbReference>
<evidence type="ECO:0000256" key="6">
    <source>
        <dbReference type="ARBA" id="ARBA00023136"/>
    </source>
</evidence>
<feature type="transmembrane region" description="Helical" evidence="7">
    <location>
        <begin position="75"/>
        <end position="97"/>
    </location>
</feature>
<comment type="caution">
    <text evidence="9">The sequence shown here is derived from an EMBL/GenBank/DDBJ whole genome shotgun (WGS) entry which is preliminary data.</text>
</comment>
<keyword evidence="4 7" id="KW-0812">Transmembrane</keyword>
<dbReference type="Gene3D" id="1.10.3720.10">
    <property type="entry name" value="MetI-like"/>
    <property type="match status" value="1"/>
</dbReference>
<evidence type="ECO:0000256" key="4">
    <source>
        <dbReference type="ARBA" id="ARBA00022692"/>
    </source>
</evidence>
<reference evidence="9" key="1">
    <citation type="journal article" date="2021" name="PeerJ">
        <title>Extensive microbial diversity within the chicken gut microbiome revealed by metagenomics and culture.</title>
        <authorList>
            <person name="Gilroy R."/>
            <person name="Ravi A."/>
            <person name="Getino M."/>
            <person name="Pursley I."/>
            <person name="Horton D.L."/>
            <person name="Alikhan N.F."/>
            <person name="Baker D."/>
            <person name="Gharbi K."/>
            <person name="Hall N."/>
            <person name="Watson M."/>
            <person name="Adriaenssens E.M."/>
            <person name="Foster-Nyarko E."/>
            <person name="Jarju S."/>
            <person name="Secka A."/>
            <person name="Antonio M."/>
            <person name="Oren A."/>
            <person name="Chaudhuri R.R."/>
            <person name="La Ragione R."/>
            <person name="Hildebrand F."/>
            <person name="Pallen M.J."/>
        </authorList>
    </citation>
    <scope>NUCLEOTIDE SEQUENCE</scope>
    <source>
        <strain evidence="9">ChiBcec2-3848</strain>
    </source>
</reference>
<evidence type="ECO:0000256" key="7">
    <source>
        <dbReference type="RuleBase" id="RU363032"/>
    </source>
</evidence>
<keyword evidence="2 7" id="KW-0813">Transport</keyword>
<protein>
    <submittedName>
        <fullName evidence="9">Sugar ABC transporter permease</fullName>
    </submittedName>
</protein>
<feature type="transmembrane region" description="Helical" evidence="7">
    <location>
        <begin position="266"/>
        <end position="288"/>
    </location>
</feature>
<keyword evidence="6 7" id="KW-0472">Membrane</keyword>
<evidence type="ECO:0000256" key="2">
    <source>
        <dbReference type="ARBA" id="ARBA00022448"/>
    </source>
</evidence>
<evidence type="ECO:0000259" key="8">
    <source>
        <dbReference type="PROSITE" id="PS50928"/>
    </source>
</evidence>